<evidence type="ECO:0000313" key="8">
    <source>
        <dbReference type="EMBL" id="OSX72007.1"/>
    </source>
</evidence>
<proteinExistence type="inferred from homology"/>
<dbReference type="InterPro" id="IPR037867">
    <property type="entry name" value="Swd2/WDR82"/>
</dbReference>
<dbReference type="PROSITE" id="PS50082">
    <property type="entry name" value="WD_REPEATS_2"/>
    <property type="match status" value="1"/>
</dbReference>
<comment type="similarity">
    <text evidence="2">Belongs to the WD repeat SWD2 family.</text>
</comment>
<organism evidence="8 9">
    <name type="scientific">Porphyra umbilicalis</name>
    <name type="common">Purple laver</name>
    <name type="synonym">Red alga</name>
    <dbReference type="NCBI Taxonomy" id="2786"/>
    <lineage>
        <taxon>Eukaryota</taxon>
        <taxon>Rhodophyta</taxon>
        <taxon>Bangiophyceae</taxon>
        <taxon>Bangiales</taxon>
        <taxon>Bangiaceae</taxon>
        <taxon>Porphyra</taxon>
    </lineage>
</organism>
<evidence type="ECO:0000256" key="6">
    <source>
        <dbReference type="PROSITE-ProRule" id="PRU00221"/>
    </source>
</evidence>
<evidence type="ECO:0000256" key="4">
    <source>
        <dbReference type="ARBA" id="ARBA00022737"/>
    </source>
</evidence>
<dbReference type="Pfam" id="PF00400">
    <property type="entry name" value="WD40"/>
    <property type="match status" value="1"/>
</dbReference>
<protein>
    <recommendedName>
        <fullName evidence="10">Anaphase-promoting complex subunit 4 WD40 domain-containing protein</fullName>
    </recommendedName>
</protein>
<comment type="subcellular location">
    <subcellularLocation>
        <location evidence="1">Nucleus</location>
    </subcellularLocation>
</comment>
<keyword evidence="3 6" id="KW-0853">WD repeat</keyword>
<feature type="non-terminal residue" evidence="8">
    <location>
        <position position="344"/>
    </location>
</feature>
<evidence type="ECO:0000256" key="7">
    <source>
        <dbReference type="SAM" id="SignalP"/>
    </source>
</evidence>
<feature type="chain" id="PRO_5013390043" description="Anaphase-promoting complex subunit 4 WD40 domain-containing protein" evidence="7">
    <location>
        <begin position="25"/>
        <end position="344"/>
    </location>
</feature>
<dbReference type="EMBL" id="KV919092">
    <property type="protein sequence ID" value="OSX72007.1"/>
    <property type="molecule type" value="Genomic_DNA"/>
</dbReference>
<keyword evidence="7" id="KW-0732">Signal</keyword>
<dbReference type="GO" id="GO:0048188">
    <property type="term" value="C:Set1C/COMPASS complex"/>
    <property type="evidence" value="ECO:0007669"/>
    <property type="project" value="TreeGrafter"/>
</dbReference>
<feature type="repeat" description="WD" evidence="6">
    <location>
        <begin position="243"/>
        <end position="259"/>
    </location>
</feature>
<evidence type="ECO:0000313" key="9">
    <source>
        <dbReference type="Proteomes" id="UP000218209"/>
    </source>
</evidence>
<gene>
    <name evidence="8" type="ORF">BU14_0482s0001</name>
</gene>
<dbReference type="AlphaFoldDB" id="A0A1X6NTV9"/>
<reference evidence="8 9" key="1">
    <citation type="submission" date="2017-03" db="EMBL/GenBank/DDBJ databases">
        <title>WGS assembly of Porphyra umbilicalis.</title>
        <authorList>
            <person name="Brawley S.H."/>
            <person name="Blouin N.A."/>
            <person name="Ficko-Blean E."/>
            <person name="Wheeler G.L."/>
            <person name="Lohr M."/>
            <person name="Goodson H.V."/>
            <person name="Jenkins J.W."/>
            <person name="Blaby-Haas C.E."/>
            <person name="Helliwell K.E."/>
            <person name="Chan C."/>
            <person name="Marriage T."/>
            <person name="Bhattacharya D."/>
            <person name="Klein A.S."/>
            <person name="Badis Y."/>
            <person name="Brodie J."/>
            <person name="Cao Y."/>
            <person name="Collen J."/>
            <person name="Dittami S.M."/>
            <person name="Gachon C.M."/>
            <person name="Green B.R."/>
            <person name="Karpowicz S."/>
            <person name="Kim J.W."/>
            <person name="Kudahl U."/>
            <person name="Lin S."/>
            <person name="Michel G."/>
            <person name="Mittag M."/>
            <person name="Olson B.J."/>
            <person name="Pangilinan J."/>
            <person name="Peng Y."/>
            <person name="Qiu H."/>
            <person name="Shu S."/>
            <person name="Singer J.T."/>
            <person name="Smith A.G."/>
            <person name="Sprecher B.N."/>
            <person name="Wagner V."/>
            <person name="Wang W."/>
            <person name="Wang Z.-Y."/>
            <person name="Yan J."/>
            <person name="Yarish C."/>
            <person name="Zoeuner-Riek S."/>
            <person name="Zhuang Y."/>
            <person name="Zou Y."/>
            <person name="Lindquist E.A."/>
            <person name="Grimwood J."/>
            <person name="Barry K."/>
            <person name="Rokhsar D.S."/>
            <person name="Schmutz J."/>
            <person name="Stiller J.W."/>
            <person name="Grossman A.R."/>
            <person name="Prochnik S.E."/>
        </authorList>
    </citation>
    <scope>NUCLEOTIDE SEQUENCE [LARGE SCALE GENOMIC DNA]</scope>
    <source>
        <strain evidence="8">4086291</strain>
    </source>
</reference>
<evidence type="ECO:0000256" key="3">
    <source>
        <dbReference type="ARBA" id="ARBA00022574"/>
    </source>
</evidence>
<dbReference type="GO" id="GO:0016070">
    <property type="term" value="P:RNA metabolic process"/>
    <property type="evidence" value="ECO:0007669"/>
    <property type="project" value="UniProtKB-ARBA"/>
</dbReference>
<dbReference type="Gene3D" id="2.130.10.10">
    <property type="entry name" value="YVTN repeat-like/Quinoprotein amine dehydrogenase"/>
    <property type="match status" value="1"/>
</dbReference>
<sequence length="344" mass="35430">MPPTFPPVVSLFVHLLYTPTPVSSAPPPPLYHPKQVPYTLFTSTVPPLCQPGSPFSCPSPPLHSCCSTMRGRRKSMPRPPLPYPMPFGGPAVTLPVGTPPIAMTDESIRRLKRVSVFPRTFCPVDCLTISPDGGMVVSSAHDAALHVHSVTRGTPAGRRPVDVKHFGAGQLAFLPTGPDDLLVGAANGFDDTIRMLSINTTAVHRSFVGHRGCVTSLAVLPPAGAGGGIGPGGGGAGAGFGAFASASLDGTVRLWDVSSTSPRGLVRGVRGRSAVAYDPSGVVFATAHPDVHPGGGNPLTVVRLFDERKADAGPFCTWMVREQSGAAAAAAAATRSPVAAGTTV</sequence>
<dbReference type="PANTHER" id="PTHR19861">
    <property type="entry name" value="WD40 REPEAT PROTEIN SWD2"/>
    <property type="match status" value="1"/>
</dbReference>
<dbReference type="OrthoDB" id="27537at2759"/>
<dbReference type="SUPFAM" id="SSF50978">
    <property type="entry name" value="WD40 repeat-like"/>
    <property type="match status" value="1"/>
</dbReference>
<dbReference type="PANTHER" id="PTHR19861:SF0">
    <property type="entry name" value="WD REPEAT-CONTAINING PROTEIN 82"/>
    <property type="match status" value="1"/>
</dbReference>
<evidence type="ECO:0000256" key="2">
    <source>
        <dbReference type="ARBA" id="ARBA00005616"/>
    </source>
</evidence>
<name>A0A1X6NTV9_PORUM</name>
<dbReference type="InterPro" id="IPR036322">
    <property type="entry name" value="WD40_repeat_dom_sf"/>
</dbReference>
<keyword evidence="5" id="KW-0539">Nucleus</keyword>
<evidence type="ECO:0000256" key="5">
    <source>
        <dbReference type="ARBA" id="ARBA00023242"/>
    </source>
</evidence>
<keyword evidence="9" id="KW-1185">Reference proteome</keyword>
<evidence type="ECO:0008006" key="10">
    <source>
        <dbReference type="Google" id="ProtNLM"/>
    </source>
</evidence>
<dbReference type="InterPro" id="IPR015943">
    <property type="entry name" value="WD40/YVTN_repeat-like_dom_sf"/>
</dbReference>
<accession>A0A1X6NTV9</accession>
<dbReference type="Proteomes" id="UP000218209">
    <property type="component" value="Unassembled WGS sequence"/>
</dbReference>
<dbReference type="InterPro" id="IPR001680">
    <property type="entry name" value="WD40_rpt"/>
</dbReference>
<evidence type="ECO:0000256" key="1">
    <source>
        <dbReference type="ARBA" id="ARBA00004123"/>
    </source>
</evidence>
<feature type="signal peptide" evidence="7">
    <location>
        <begin position="1"/>
        <end position="24"/>
    </location>
</feature>
<dbReference type="GO" id="GO:0003682">
    <property type="term" value="F:chromatin binding"/>
    <property type="evidence" value="ECO:0007669"/>
    <property type="project" value="TreeGrafter"/>
</dbReference>
<dbReference type="SMART" id="SM00320">
    <property type="entry name" value="WD40"/>
    <property type="match status" value="2"/>
</dbReference>
<keyword evidence="4" id="KW-0677">Repeat</keyword>